<organism evidence="1 2">
    <name type="scientific">Pseudanabaena frigida</name>
    <dbReference type="NCBI Taxonomy" id="945775"/>
    <lineage>
        <taxon>Bacteria</taxon>
        <taxon>Bacillati</taxon>
        <taxon>Cyanobacteriota</taxon>
        <taxon>Cyanophyceae</taxon>
        <taxon>Pseudanabaenales</taxon>
        <taxon>Pseudanabaenaceae</taxon>
        <taxon>Pseudanabaena</taxon>
    </lineage>
</organism>
<protein>
    <submittedName>
        <fullName evidence="1">Uncharacterized protein</fullName>
    </submittedName>
</protein>
<dbReference type="AlphaFoldDB" id="A0A2W4W287"/>
<comment type="caution">
    <text evidence="1">The sequence shown here is derived from an EMBL/GenBank/DDBJ whole genome shotgun (WGS) entry which is preliminary data.</text>
</comment>
<accession>A0A2W4W287</accession>
<dbReference type="EMBL" id="QBML01000044">
    <property type="protein sequence ID" value="PZO36169.1"/>
    <property type="molecule type" value="Genomic_DNA"/>
</dbReference>
<sequence length="115" mass="12393">MFKLSSKLFVAILAIATTFLMLYLQPLGAKAILSDSVTTPQTESIATAATPPFLETAILQGKPISVLYITRDSDTVLVRCYPGYQPIMKIRAMGNKPDANAQKEGVVTCQPASTK</sequence>
<gene>
    <name evidence="1" type="ORF">DCF19_22350</name>
</gene>
<reference evidence="1 2" key="2">
    <citation type="submission" date="2018-06" db="EMBL/GenBank/DDBJ databases">
        <title>Metagenomic assembly of (sub)arctic Cyanobacteria and their associated microbiome from non-axenic cultures.</title>
        <authorList>
            <person name="Baurain D."/>
        </authorList>
    </citation>
    <scope>NUCLEOTIDE SEQUENCE [LARGE SCALE GENOMIC DNA]</scope>
    <source>
        <strain evidence="1">ULC066bin1</strain>
    </source>
</reference>
<dbReference type="Proteomes" id="UP000249467">
    <property type="component" value="Unassembled WGS sequence"/>
</dbReference>
<reference evidence="1 2" key="1">
    <citation type="submission" date="2018-04" db="EMBL/GenBank/DDBJ databases">
        <authorList>
            <person name="Go L.Y."/>
            <person name="Mitchell J.A."/>
        </authorList>
    </citation>
    <scope>NUCLEOTIDE SEQUENCE [LARGE SCALE GENOMIC DNA]</scope>
    <source>
        <strain evidence="1">ULC066bin1</strain>
    </source>
</reference>
<evidence type="ECO:0000313" key="2">
    <source>
        <dbReference type="Proteomes" id="UP000249467"/>
    </source>
</evidence>
<name>A0A2W4W287_9CYAN</name>
<evidence type="ECO:0000313" key="1">
    <source>
        <dbReference type="EMBL" id="PZO36169.1"/>
    </source>
</evidence>
<proteinExistence type="predicted"/>